<dbReference type="GO" id="GO:0043565">
    <property type="term" value="F:sequence-specific DNA binding"/>
    <property type="evidence" value="ECO:0007669"/>
    <property type="project" value="InterPro"/>
</dbReference>
<dbReference type="AlphaFoldDB" id="A0AAD7IVJ8"/>
<evidence type="ECO:0000259" key="3">
    <source>
        <dbReference type="PROSITE" id="PS50114"/>
    </source>
</evidence>
<dbReference type="Proteomes" id="UP001215598">
    <property type="component" value="Unassembled WGS sequence"/>
</dbReference>
<keyword evidence="1" id="KW-0862">Zinc</keyword>
<evidence type="ECO:0000256" key="1">
    <source>
        <dbReference type="PROSITE-ProRule" id="PRU00094"/>
    </source>
</evidence>
<sequence length="395" mass="43258">MKRKGSAAERTRRARKRERPAHTTAPNHDETLGSESDGSVFVDGGTQSDGSTVLASRAIRRGRRRAHPPPGTEDLTEVCPPATRRAFRPRFVHFLTTQCANCEARRNDGWHRSKFLDGSICSACLRYERERGVLRPPELEKTRLIRVPAKGDPVVKCTRCGNKHSSQGWNASKVTGLKVCWRCYQRDAGRGRVRGTRSFVNPPRQIDADASTSHPRLDFYIMIPSPSRAPVVVPARQVNAHASTSRRTLGSSPSRAPAFPATPQVNAQASTSRRTLDSAPSRAPAFPVTRQVNVQAGPRRQALESPNVPSLARVAAAPSAPASRVPGQRRVRARESAPVIAATLDPDLIQAVRATSSRTRCLRSTAPSPSRAGTPAFHAYIPRQDEESDDELNFL</sequence>
<feature type="compositionally biased region" description="Polar residues" evidence="2">
    <location>
        <begin position="240"/>
        <end position="254"/>
    </location>
</feature>
<feature type="compositionally biased region" description="Basic and acidic residues" evidence="2">
    <location>
        <begin position="1"/>
        <end position="11"/>
    </location>
</feature>
<evidence type="ECO:0000313" key="4">
    <source>
        <dbReference type="EMBL" id="KAJ7750305.1"/>
    </source>
</evidence>
<comment type="caution">
    <text evidence="4">The sequence shown here is derived from an EMBL/GenBank/DDBJ whole genome shotgun (WGS) entry which is preliminary data.</text>
</comment>
<dbReference type="GO" id="GO:0006355">
    <property type="term" value="P:regulation of DNA-templated transcription"/>
    <property type="evidence" value="ECO:0007669"/>
    <property type="project" value="InterPro"/>
</dbReference>
<feature type="compositionally biased region" description="Basic residues" evidence="2">
    <location>
        <begin position="58"/>
        <end position="67"/>
    </location>
</feature>
<accession>A0AAD7IVJ8</accession>
<dbReference type="PROSITE" id="PS50114">
    <property type="entry name" value="GATA_ZN_FINGER_2"/>
    <property type="match status" value="1"/>
</dbReference>
<dbReference type="InterPro" id="IPR013088">
    <property type="entry name" value="Znf_NHR/GATA"/>
</dbReference>
<feature type="compositionally biased region" description="Polar residues" evidence="2">
    <location>
        <begin position="45"/>
        <end position="54"/>
    </location>
</feature>
<feature type="region of interest" description="Disordered" evidence="2">
    <location>
        <begin position="239"/>
        <end position="282"/>
    </location>
</feature>
<evidence type="ECO:0000256" key="2">
    <source>
        <dbReference type="SAM" id="MobiDB-lite"/>
    </source>
</evidence>
<feature type="domain" description="GATA-type" evidence="3">
    <location>
        <begin position="98"/>
        <end position="148"/>
    </location>
</feature>
<name>A0AAD7IVJ8_9AGAR</name>
<dbReference type="GO" id="GO:0008270">
    <property type="term" value="F:zinc ion binding"/>
    <property type="evidence" value="ECO:0007669"/>
    <property type="project" value="UniProtKB-KW"/>
</dbReference>
<keyword evidence="5" id="KW-1185">Reference proteome</keyword>
<gene>
    <name evidence="4" type="ORF">B0H16DRAFT_1550225</name>
</gene>
<evidence type="ECO:0000313" key="5">
    <source>
        <dbReference type="Proteomes" id="UP001215598"/>
    </source>
</evidence>
<organism evidence="4 5">
    <name type="scientific">Mycena metata</name>
    <dbReference type="NCBI Taxonomy" id="1033252"/>
    <lineage>
        <taxon>Eukaryota</taxon>
        <taxon>Fungi</taxon>
        <taxon>Dikarya</taxon>
        <taxon>Basidiomycota</taxon>
        <taxon>Agaricomycotina</taxon>
        <taxon>Agaricomycetes</taxon>
        <taxon>Agaricomycetidae</taxon>
        <taxon>Agaricales</taxon>
        <taxon>Marasmiineae</taxon>
        <taxon>Mycenaceae</taxon>
        <taxon>Mycena</taxon>
    </lineage>
</organism>
<proteinExistence type="predicted"/>
<dbReference type="InterPro" id="IPR000679">
    <property type="entry name" value="Znf_GATA"/>
</dbReference>
<dbReference type="EMBL" id="JARKIB010000066">
    <property type="protein sequence ID" value="KAJ7750305.1"/>
    <property type="molecule type" value="Genomic_DNA"/>
</dbReference>
<feature type="compositionally biased region" description="Acidic residues" evidence="2">
    <location>
        <begin position="386"/>
        <end position="395"/>
    </location>
</feature>
<feature type="region of interest" description="Disordered" evidence="2">
    <location>
        <begin position="360"/>
        <end position="395"/>
    </location>
</feature>
<dbReference type="Gene3D" id="3.30.50.10">
    <property type="entry name" value="Erythroid Transcription Factor GATA-1, subunit A"/>
    <property type="match status" value="1"/>
</dbReference>
<feature type="compositionally biased region" description="Polar residues" evidence="2">
    <location>
        <begin position="263"/>
        <end position="273"/>
    </location>
</feature>
<feature type="region of interest" description="Disordered" evidence="2">
    <location>
        <begin position="1"/>
        <end position="74"/>
    </location>
</feature>
<reference evidence="4" key="1">
    <citation type="submission" date="2023-03" db="EMBL/GenBank/DDBJ databases">
        <title>Massive genome expansion in bonnet fungi (Mycena s.s.) driven by repeated elements and novel gene families across ecological guilds.</title>
        <authorList>
            <consortium name="Lawrence Berkeley National Laboratory"/>
            <person name="Harder C.B."/>
            <person name="Miyauchi S."/>
            <person name="Viragh M."/>
            <person name="Kuo A."/>
            <person name="Thoen E."/>
            <person name="Andreopoulos B."/>
            <person name="Lu D."/>
            <person name="Skrede I."/>
            <person name="Drula E."/>
            <person name="Henrissat B."/>
            <person name="Morin E."/>
            <person name="Kohler A."/>
            <person name="Barry K."/>
            <person name="LaButti K."/>
            <person name="Morin E."/>
            <person name="Salamov A."/>
            <person name="Lipzen A."/>
            <person name="Mereny Z."/>
            <person name="Hegedus B."/>
            <person name="Baldrian P."/>
            <person name="Stursova M."/>
            <person name="Weitz H."/>
            <person name="Taylor A."/>
            <person name="Grigoriev I.V."/>
            <person name="Nagy L.G."/>
            <person name="Martin F."/>
            <person name="Kauserud H."/>
        </authorList>
    </citation>
    <scope>NUCLEOTIDE SEQUENCE</scope>
    <source>
        <strain evidence="4">CBHHK182m</strain>
    </source>
</reference>
<keyword evidence="1" id="KW-0863">Zinc-finger</keyword>
<protein>
    <recommendedName>
        <fullName evidence="3">GATA-type domain-containing protein</fullName>
    </recommendedName>
</protein>
<keyword evidence="1" id="KW-0479">Metal-binding</keyword>